<protein>
    <submittedName>
        <fullName evidence="3">CapA family protein</fullName>
    </submittedName>
</protein>
<comment type="similarity">
    <text evidence="1">Belongs to the CapA family.</text>
</comment>
<dbReference type="Gene3D" id="3.60.21.10">
    <property type="match status" value="1"/>
</dbReference>
<dbReference type="EMBL" id="JACVEL010000007">
    <property type="protein sequence ID" value="MBC9813092.1"/>
    <property type="molecule type" value="Genomic_DNA"/>
</dbReference>
<dbReference type="InterPro" id="IPR052169">
    <property type="entry name" value="CW_Biosynth-Accessory"/>
</dbReference>
<comment type="caution">
    <text evidence="3">The sequence shown here is derived from an EMBL/GenBank/DDBJ whole genome shotgun (WGS) entry which is preliminary data.</text>
</comment>
<evidence type="ECO:0000313" key="3">
    <source>
        <dbReference type="EMBL" id="MBC9813092.1"/>
    </source>
</evidence>
<dbReference type="AlphaFoldDB" id="A0A8J6PDC5"/>
<dbReference type="Pfam" id="PF09587">
    <property type="entry name" value="PGA_cap"/>
    <property type="match status" value="1"/>
</dbReference>
<dbReference type="SMART" id="SM00854">
    <property type="entry name" value="PGA_cap"/>
    <property type="match status" value="1"/>
</dbReference>
<keyword evidence="4" id="KW-1185">Reference proteome</keyword>
<sequence length="457" mass="52326">MTRIHTLKLQWLFSLLLLPALVFSQNGQSVSLLFVGDVMQHGPQIKGAYNPSTDRYEYEHTWQFIKPTIEKADLAIANLEVTHAGKPYSGYPQFSAPDDLSRALKNTGFDILLTANNHSCDGGAKGVVRTLDVLDGLKLPHTGTFRSKEERDQNYPLIVERNNLKIAILNYTYGTNGLYVKAPLIINYIDSAVLKTDFEKAKKQADYIICTMHWGDEYKSLPNAKQKSWERYCYELGADMVIGSHPHVIQPVERKTIDNKEKLTAYSLGNFVSNQRDRYKNGGMMLRSEIARENNQVVLKKADYMLFYVHTAEEGAYKHYYVLPDYPYDSLDGQFFSATERATRDQFFTDSRDLMNKHGKNIAEFKVSKNITFDRVLKGYYAIEIDSSELRYMEHQLPHMEVIYSERDLDGKSHVLIGYAESEVAARGNKQMIDLIANKPENVKIVHVSRFGIKEIK</sequence>
<dbReference type="RefSeq" id="WP_163491303.1">
    <property type="nucleotide sequence ID" value="NZ_JACVEL010000007.1"/>
</dbReference>
<organism evidence="3 4">
    <name type="scientific">Taishania pollutisoli</name>
    <dbReference type="NCBI Taxonomy" id="2766479"/>
    <lineage>
        <taxon>Bacteria</taxon>
        <taxon>Pseudomonadati</taxon>
        <taxon>Bacteroidota</taxon>
        <taxon>Flavobacteriia</taxon>
        <taxon>Flavobacteriales</taxon>
        <taxon>Crocinitomicaceae</taxon>
        <taxon>Taishania</taxon>
    </lineage>
</organism>
<gene>
    <name evidence="3" type="ORF">H9Y05_11490</name>
</gene>
<dbReference type="PANTHER" id="PTHR33393">
    <property type="entry name" value="POLYGLUTAMINE SYNTHESIS ACCESSORY PROTEIN RV0574C-RELATED"/>
    <property type="match status" value="1"/>
</dbReference>
<accession>A0A8J6PDC5</accession>
<dbReference type="Proteomes" id="UP000652681">
    <property type="component" value="Unassembled WGS sequence"/>
</dbReference>
<dbReference type="CDD" id="cd07381">
    <property type="entry name" value="MPP_CapA"/>
    <property type="match status" value="1"/>
</dbReference>
<dbReference type="PANTHER" id="PTHR33393:SF12">
    <property type="entry name" value="CAPSULE BIOSYNTHESIS PROTEIN CAPA"/>
    <property type="match status" value="1"/>
</dbReference>
<dbReference type="SUPFAM" id="SSF56300">
    <property type="entry name" value="Metallo-dependent phosphatases"/>
    <property type="match status" value="1"/>
</dbReference>
<proteinExistence type="inferred from homology"/>
<dbReference type="InterPro" id="IPR019079">
    <property type="entry name" value="Capsule_synth_CapA"/>
</dbReference>
<evidence type="ECO:0000256" key="1">
    <source>
        <dbReference type="ARBA" id="ARBA00005662"/>
    </source>
</evidence>
<evidence type="ECO:0000313" key="4">
    <source>
        <dbReference type="Proteomes" id="UP000652681"/>
    </source>
</evidence>
<dbReference type="InterPro" id="IPR029052">
    <property type="entry name" value="Metallo-depent_PP-like"/>
</dbReference>
<name>A0A8J6PDC5_9FLAO</name>
<feature type="domain" description="Capsule synthesis protein CapA" evidence="2">
    <location>
        <begin position="31"/>
        <end position="275"/>
    </location>
</feature>
<reference evidence="3" key="1">
    <citation type="submission" date="2020-09" db="EMBL/GenBank/DDBJ databases">
        <title>Taishania pollutisoli gen. nov., sp. nov., Isolated from Tetrabromobisphenol A-Contaminated Soil.</title>
        <authorList>
            <person name="Chen Q."/>
        </authorList>
    </citation>
    <scope>NUCLEOTIDE SEQUENCE</scope>
    <source>
        <strain evidence="3">CZZ-1</strain>
    </source>
</reference>
<evidence type="ECO:0000259" key="2">
    <source>
        <dbReference type="SMART" id="SM00854"/>
    </source>
</evidence>